<dbReference type="Pfam" id="PF17064">
    <property type="entry name" value="QVR"/>
    <property type="match status" value="1"/>
</dbReference>
<dbReference type="InterPro" id="IPR038826">
    <property type="entry name" value="CCDC178"/>
</dbReference>
<evidence type="ECO:0000256" key="5">
    <source>
        <dbReference type="SAM" id="SignalP"/>
    </source>
</evidence>
<dbReference type="PANTHER" id="PTHR35088">
    <property type="entry name" value="COILED-COIL DOMAIN-CONTAINING PROTEIN 178"/>
    <property type="match status" value="1"/>
</dbReference>
<dbReference type="InterPro" id="IPR031424">
    <property type="entry name" value="QVR-like"/>
</dbReference>
<feature type="chain" id="PRO_5033040111" description="Protein quiver" evidence="5">
    <location>
        <begin position="18"/>
        <end position="1155"/>
    </location>
</feature>
<evidence type="ECO:0000313" key="6">
    <source>
        <dbReference type="EMBL" id="CAF0773603.1"/>
    </source>
</evidence>
<gene>
    <name evidence="6" type="ORF">OXX778_LOCUS5085</name>
</gene>
<evidence type="ECO:0000313" key="7">
    <source>
        <dbReference type="Proteomes" id="UP000663879"/>
    </source>
</evidence>
<keyword evidence="1 5" id="KW-0732">Signal</keyword>
<dbReference type="AlphaFoldDB" id="A0A813QWV5"/>
<feature type="coiled-coil region" evidence="3">
    <location>
        <begin position="379"/>
        <end position="406"/>
    </location>
</feature>
<dbReference type="PANTHER" id="PTHR35088:SF1">
    <property type="entry name" value="COILED-COIL DOMAIN-CONTAINING PROTEIN 178"/>
    <property type="match status" value="1"/>
</dbReference>
<evidence type="ECO:0000256" key="1">
    <source>
        <dbReference type="ARBA" id="ARBA00022729"/>
    </source>
</evidence>
<evidence type="ECO:0000256" key="4">
    <source>
        <dbReference type="SAM" id="MobiDB-lite"/>
    </source>
</evidence>
<feature type="region of interest" description="Disordered" evidence="4">
    <location>
        <begin position="1096"/>
        <end position="1138"/>
    </location>
</feature>
<accession>A0A813QWV5</accession>
<comment type="caution">
    <text evidence="6">The sequence shown here is derived from an EMBL/GenBank/DDBJ whole genome shotgun (WGS) entry which is preliminary data.</text>
</comment>
<keyword evidence="3" id="KW-0175">Coiled coil</keyword>
<proteinExistence type="predicted"/>
<feature type="coiled-coil region" evidence="3">
    <location>
        <begin position="510"/>
        <end position="833"/>
    </location>
</feature>
<evidence type="ECO:0008006" key="8">
    <source>
        <dbReference type="Google" id="ProtNLM"/>
    </source>
</evidence>
<reference evidence="6" key="1">
    <citation type="submission" date="2021-02" db="EMBL/GenBank/DDBJ databases">
        <authorList>
            <person name="Nowell W R."/>
        </authorList>
    </citation>
    <scope>NUCLEOTIDE SEQUENCE</scope>
    <source>
        <strain evidence="6">Ploen Becks lab</strain>
    </source>
</reference>
<dbReference type="GO" id="GO:0030431">
    <property type="term" value="P:sleep"/>
    <property type="evidence" value="ECO:0007669"/>
    <property type="project" value="InterPro"/>
</dbReference>
<dbReference type="Proteomes" id="UP000663879">
    <property type="component" value="Unassembled WGS sequence"/>
</dbReference>
<dbReference type="GO" id="GO:0032222">
    <property type="term" value="P:regulation of synaptic transmission, cholinergic"/>
    <property type="evidence" value="ECO:0007669"/>
    <property type="project" value="InterPro"/>
</dbReference>
<keyword evidence="2" id="KW-0325">Glycoprotein</keyword>
<organism evidence="6 7">
    <name type="scientific">Brachionus calyciflorus</name>
    <dbReference type="NCBI Taxonomy" id="104777"/>
    <lineage>
        <taxon>Eukaryota</taxon>
        <taxon>Metazoa</taxon>
        <taxon>Spiralia</taxon>
        <taxon>Gnathifera</taxon>
        <taxon>Rotifera</taxon>
        <taxon>Eurotatoria</taxon>
        <taxon>Monogononta</taxon>
        <taxon>Pseudotrocha</taxon>
        <taxon>Ploima</taxon>
        <taxon>Brachionidae</taxon>
        <taxon>Brachionus</taxon>
    </lineage>
</organism>
<feature type="coiled-coil region" evidence="3">
    <location>
        <begin position="887"/>
        <end position="921"/>
    </location>
</feature>
<evidence type="ECO:0000256" key="2">
    <source>
        <dbReference type="ARBA" id="ARBA00023180"/>
    </source>
</evidence>
<feature type="compositionally biased region" description="Basic and acidic residues" evidence="4">
    <location>
        <begin position="1096"/>
        <end position="1116"/>
    </location>
</feature>
<dbReference type="EMBL" id="CAJNOC010000536">
    <property type="protein sequence ID" value="CAF0773603.1"/>
    <property type="molecule type" value="Genomic_DNA"/>
</dbReference>
<feature type="signal peptide" evidence="5">
    <location>
        <begin position="1"/>
        <end position="17"/>
    </location>
</feature>
<keyword evidence="7" id="KW-1185">Reference proteome</keyword>
<sequence length="1155" mass="135394">MKFIICIFLIKILLINCENLLPSDDDSKTTGSSSGSKKPSNNLLPPPSSNNYYSYLRCWKCDYDDTEQCVKNFDFTKHKHEPCDGKCLKAFEKTHARTKEEIAKAQMTPTIRKCVSQKEIQSLNSLGINTGNGCHDIRTTKRKHKLYCFCENDLCNGANKLTNVKVTFSFLMLSLEESQSTRRLKKLYSHTSDHLNEILNLVVFDTNKQSPGDNSTDIGESRINVISVNTNQHEFLDEMNDVPDEWMTYDFERKRSCILSNIYSTCVTNAINHLEALQISIDKWLALFDYNRDLTPSPQSSESSKIIINFVKRKSIIKTSNGPSNMNQKLRFYDQHNSDIFNRSNQLQIQGHAFDLDKTEMVIVENEPPVDDLKAGSILEEILILIARLELDRKRTEKLLTRERDNLNTLKSCIENMALKRAVEIPLRVQHEHDACITDITELNWHISFNTKAERKLLRKVEIEERLHQHLKEQITNIKKNTPLIEEKINAELAVIQKIDAAQADVDDFVNKAKLKLQQTQEKSSNAYNKAAKEREAIQADLASCKRDLNKAKKRLQEALESMSEYAKTIVECAKKVEENLAQEKIETTKRLDLRNKNESLNDENKKIQMDIFRIEKDNERVAKENGEKEKVIEEMNKRFNEELSKLMDTLNKKLEKLEKILKKKQEKEVDLEEMARDRTNMENKILKEERNRERLLEDRQRSEEELKLATLDLGSALKLNSSTIAEYEKEMRRLENREDNLKKQISELRKQIGEERNQLSNLINRLNAETDEYLRAQQQYVQKKAHFEQKKIELDGRLSNLQIRVEDIESKREILLEEVRILNEKLAQTLSNHNHLETTLNQKILELEPKHSKASQDYFTNKANLDYMKTHSNEMNKKIDEMNDSQKYMIKNIEKTNREIENLESDLKEATIQRNSSKKLENLNQNSLEEVQNRIDLYATNHSKHIDERNEYMKKMHDQMKIYLDLNKELASRYRYIKYVSYNKRLDLMRQIEIKLNSYVGIKDKRQVISLQERMHFALADFYKFKIKNGEKNYYDLAEERELIGDEINSLEDLLYQSVHQMTKFLESQADFSQIRQKALEKVLKQELIEKQAEQDALNRKEKQNKKIKESRNAHDMSSTEQESGDRNGQFKFPLEGVTLRERNRNLAVVPPVN</sequence>
<name>A0A813QWV5_9BILA</name>
<protein>
    <recommendedName>
        <fullName evidence="8">Protein quiver</fullName>
    </recommendedName>
</protein>
<dbReference type="OrthoDB" id="10010556at2759"/>
<evidence type="ECO:0000256" key="3">
    <source>
        <dbReference type="SAM" id="Coils"/>
    </source>
</evidence>